<dbReference type="SUPFAM" id="SSF51658">
    <property type="entry name" value="Xylose isomerase-like"/>
    <property type="match status" value="1"/>
</dbReference>
<dbReference type="GO" id="GO:0016853">
    <property type="term" value="F:isomerase activity"/>
    <property type="evidence" value="ECO:0007669"/>
    <property type="project" value="UniProtKB-KW"/>
</dbReference>
<evidence type="ECO:0000313" key="2">
    <source>
        <dbReference type="EMBL" id="MCI5754717.1"/>
    </source>
</evidence>
<dbReference type="InterPro" id="IPR036237">
    <property type="entry name" value="Xyl_isomerase-like_sf"/>
</dbReference>
<evidence type="ECO:0000313" key="3">
    <source>
        <dbReference type="Proteomes" id="UP001139365"/>
    </source>
</evidence>
<dbReference type="Proteomes" id="UP001139365">
    <property type="component" value="Unassembled WGS sequence"/>
</dbReference>
<name>A0AAE3FH05_9BACT</name>
<protein>
    <submittedName>
        <fullName evidence="2">Sugar phosphate isomerase/epimerase</fullName>
    </submittedName>
</protein>
<reference evidence="2 3" key="1">
    <citation type="submission" date="2022-03" db="EMBL/GenBank/DDBJ databases">
        <title>Metagenome-assembled genomes from swine fecal metagenomes.</title>
        <authorList>
            <person name="Holman D.B."/>
            <person name="Kommadath A."/>
        </authorList>
    </citation>
    <scope>NUCLEOTIDE SEQUENCE [LARGE SCALE GENOMIC DNA]</scope>
    <source>
        <strain evidence="2">SUG147</strain>
    </source>
</reference>
<dbReference type="AlphaFoldDB" id="A0AAE3FH05"/>
<dbReference type="InterPro" id="IPR013022">
    <property type="entry name" value="Xyl_isomerase-like_TIM-brl"/>
</dbReference>
<comment type="caution">
    <text evidence="2">The sequence shown here is derived from an EMBL/GenBank/DDBJ whole genome shotgun (WGS) entry which is preliminary data.</text>
</comment>
<dbReference type="InterPro" id="IPR050312">
    <property type="entry name" value="IolE/XylAMocC-like"/>
</dbReference>
<dbReference type="Pfam" id="PF01261">
    <property type="entry name" value="AP_endonuc_2"/>
    <property type="match status" value="1"/>
</dbReference>
<feature type="domain" description="Xylose isomerase-like TIM barrel" evidence="1">
    <location>
        <begin position="21"/>
        <end position="266"/>
    </location>
</feature>
<dbReference type="Gene3D" id="3.20.20.150">
    <property type="entry name" value="Divalent-metal-dependent TIM barrel enzymes"/>
    <property type="match status" value="1"/>
</dbReference>
<keyword evidence="2" id="KW-0413">Isomerase</keyword>
<accession>A0AAE3FH05</accession>
<proteinExistence type="predicted"/>
<gene>
    <name evidence="2" type="ORF">MR241_00290</name>
</gene>
<organism evidence="2 3">
    <name type="scientific">Candidatus Colimorpha enterica</name>
    <dbReference type="NCBI Taxonomy" id="3083063"/>
    <lineage>
        <taxon>Bacteria</taxon>
        <taxon>Pseudomonadati</taxon>
        <taxon>Bacteroidota</taxon>
        <taxon>Bacteroidia</taxon>
        <taxon>Bacteroidales</taxon>
        <taxon>Candidatus Colimorpha</taxon>
    </lineage>
</organism>
<dbReference type="PANTHER" id="PTHR12110:SF21">
    <property type="entry name" value="XYLOSE ISOMERASE-LIKE TIM BARREL DOMAIN-CONTAINING PROTEIN"/>
    <property type="match status" value="1"/>
</dbReference>
<dbReference type="PANTHER" id="PTHR12110">
    <property type="entry name" value="HYDROXYPYRUVATE ISOMERASE"/>
    <property type="match status" value="1"/>
</dbReference>
<sequence>MKLTTQTDRIAATLGDRTAIRIIKEAGYDSLDCTLYNMQNDASPFCGDGYREYTEDLKRYADSLGIGFDQGHAPFPVCDAHNPGYTERIAPRVIRSIEISGILGVKYLVVHPTAPTQMPDGADLREFNLSYYRSLLPYAKEYGVTICLENMWGWDARRGCIIPSVCSYARDLADYVDALDSGYFAVCLDFGHSGLVGEETADAILTLGHDRLKAVHVHDNGYRGDDHMLPFYGKMDWDAITSALGKINYSGSLTFEADNFIGRLPPDEALYLAAEKYMAAVGRYLIAKTGL</sequence>
<evidence type="ECO:0000259" key="1">
    <source>
        <dbReference type="Pfam" id="PF01261"/>
    </source>
</evidence>
<dbReference type="EMBL" id="JALEMU010000007">
    <property type="protein sequence ID" value="MCI5754717.1"/>
    <property type="molecule type" value="Genomic_DNA"/>
</dbReference>